<gene>
    <name evidence="9" type="ORF">HY912_12230</name>
</gene>
<evidence type="ECO:0000256" key="6">
    <source>
        <dbReference type="ARBA" id="ARBA00039017"/>
    </source>
</evidence>
<evidence type="ECO:0000313" key="10">
    <source>
        <dbReference type="Proteomes" id="UP000807825"/>
    </source>
</evidence>
<organism evidence="9 10">
    <name type="scientific">Desulfomonile tiedjei</name>
    <dbReference type="NCBI Taxonomy" id="2358"/>
    <lineage>
        <taxon>Bacteria</taxon>
        <taxon>Pseudomonadati</taxon>
        <taxon>Thermodesulfobacteriota</taxon>
        <taxon>Desulfomonilia</taxon>
        <taxon>Desulfomonilales</taxon>
        <taxon>Desulfomonilaceae</taxon>
        <taxon>Desulfomonile</taxon>
    </lineage>
</organism>
<dbReference type="InterPro" id="IPR052347">
    <property type="entry name" value="Isochorismatase_Nicotinamidase"/>
</dbReference>
<keyword evidence="2" id="KW-0662">Pyridine nucleotide biosynthesis</keyword>
<evidence type="ECO:0000256" key="3">
    <source>
        <dbReference type="ARBA" id="ARBA00022723"/>
    </source>
</evidence>
<keyword evidence="4" id="KW-0378">Hydrolase</keyword>
<evidence type="ECO:0000259" key="8">
    <source>
        <dbReference type="Pfam" id="PF00857"/>
    </source>
</evidence>
<dbReference type="SUPFAM" id="SSF52499">
    <property type="entry name" value="Isochorismatase-like hydrolases"/>
    <property type="match status" value="1"/>
</dbReference>
<dbReference type="GO" id="GO:0008936">
    <property type="term" value="F:nicotinamidase activity"/>
    <property type="evidence" value="ECO:0007669"/>
    <property type="project" value="UniProtKB-EC"/>
</dbReference>
<dbReference type="Gene3D" id="3.40.50.850">
    <property type="entry name" value="Isochorismatase-like"/>
    <property type="match status" value="1"/>
</dbReference>
<evidence type="ECO:0000313" key="9">
    <source>
        <dbReference type="EMBL" id="MBI5250254.1"/>
    </source>
</evidence>
<protein>
    <recommendedName>
        <fullName evidence="6">nicotinamidase</fullName>
        <ecNumber evidence="6">3.5.1.19</ecNumber>
    </recommendedName>
    <alternativeName>
        <fullName evidence="7">Nicotinamide deamidase</fullName>
    </alternativeName>
</protein>
<accession>A0A9D6V3S5</accession>
<proteinExistence type="inferred from homology"/>
<dbReference type="AlphaFoldDB" id="A0A9D6V3S5"/>
<comment type="similarity">
    <text evidence="1">Belongs to the isochorismatase family.</text>
</comment>
<evidence type="ECO:0000256" key="7">
    <source>
        <dbReference type="ARBA" id="ARBA00043224"/>
    </source>
</evidence>
<dbReference type="GO" id="GO:0019363">
    <property type="term" value="P:pyridine nucleotide biosynthetic process"/>
    <property type="evidence" value="ECO:0007669"/>
    <property type="project" value="UniProtKB-KW"/>
</dbReference>
<dbReference type="InterPro" id="IPR000868">
    <property type="entry name" value="Isochorismatase-like_dom"/>
</dbReference>
<dbReference type="PANTHER" id="PTHR11080">
    <property type="entry name" value="PYRAZINAMIDASE/NICOTINAMIDASE"/>
    <property type="match status" value="1"/>
</dbReference>
<dbReference type="InterPro" id="IPR036380">
    <property type="entry name" value="Isochorismatase-like_sf"/>
</dbReference>
<name>A0A9D6V3S5_9BACT</name>
<dbReference type="EC" id="3.5.1.19" evidence="6"/>
<evidence type="ECO:0000256" key="4">
    <source>
        <dbReference type="ARBA" id="ARBA00022801"/>
    </source>
</evidence>
<comment type="pathway">
    <text evidence="5">Cofactor biosynthesis; nicotinate biosynthesis; nicotinate from nicotinamide: step 1/1.</text>
</comment>
<dbReference type="EMBL" id="JACRDE010000324">
    <property type="protein sequence ID" value="MBI5250254.1"/>
    <property type="molecule type" value="Genomic_DNA"/>
</dbReference>
<dbReference type="GO" id="GO:0046872">
    <property type="term" value="F:metal ion binding"/>
    <property type="evidence" value="ECO:0007669"/>
    <property type="project" value="UniProtKB-KW"/>
</dbReference>
<evidence type="ECO:0000256" key="2">
    <source>
        <dbReference type="ARBA" id="ARBA00022642"/>
    </source>
</evidence>
<keyword evidence="3" id="KW-0479">Metal-binding</keyword>
<evidence type="ECO:0000256" key="5">
    <source>
        <dbReference type="ARBA" id="ARBA00037900"/>
    </source>
</evidence>
<feature type="domain" description="Isochorismatase-like" evidence="8">
    <location>
        <begin position="8"/>
        <end position="204"/>
    </location>
</feature>
<dbReference type="PANTHER" id="PTHR11080:SF2">
    <property type="entry name" value="LD05707P"/>
    <property type="match status" value="1"/>
</dbReference>
<comment type="caution">
    <text evidence="9">The sequence shown here is derived from an EMBL/GenBank/DDBJ whole genome shotgun (WGS) entry which is preliminary data.</text>
</comment>
<sequence length="206" mass="22032">MNVSKARAVIVVDVQADFTQYCSGALAVPDTGRDYVAATIKATKDFKKSGLPILATRDYHPADHISFFTSHPGKKPLDVIRIGDRDQVLWPPHCVQDTPGAAILIPSELITAVVSTGDRSEFESYSGFRDDGGRDTGLKELLEKVGARNLIVFGLATDYCVKATVLHALEDGFRVTLVSGLSRGITPEGTEAALAEMEAAGAEIKA</sequence>
<evidence type="ECO:0000256" key="1">
    <source>
        <dbReference type="ARBA" id="ARBA00006336"/>
    </source>
</evidence>
<dbReference type="Proteomes" id="UP000807825">
    <property type="component" value="Unassembled WGS sequence"/>
</dbReference>
<reference evidence="9" key="1">
    <citation type="submission" date="2020-07" db="EMBL/GenBank/DDBJ databases">
        <title>Huge and variable diversity of episymbiotic CPR bacteria and DPANN archaea in groundwater ecosystems.</title>
        <authorList>
            <person name="He C.Y."/>
            <person name="Keren R."/>
            <person name="Whittaker M."/>
            <person name="Farag I.F."/>
            <person name="Doudna J."/>
            <person name="Cate J.H.D."/>
            <person name="Banfield J.F."/>
        </authorList>
    </citation>
    <scope>NUCLEOTIDE SEQUENCE</scope>
    <source>
        <strain evidence="9">NC_groundwater_1664_Pr3_B-0.1um_52_9</strain>
    </source>
</reference>
<dbReference type="Pfam" id="PF00857">
    <property type="entry name" value="Isochorismatase"/>
    <property type="match status" value="1"/>
</dbReference>